<keyword evidence="3" id="KW-0238">DNA-binding</keyword>
<dbReference type="KEGG" id="sste:SAMEA4384403_2065"/>
<proteinExistence type="predicted"/>
<feature type="domain" description="Helicase ATP-binding" evidence="4">
    <location>
        <begin position="108"/>
        <end position="259"/>
    </location>
</feature>
<gene>
    <name evidence="6" type="primary">mfd_1</name>
    <name evidence="6" type="ORF">SAMEA4384403_02065</name>
</gene>
<evidence type="ECO:0000256" key="1">
    <source>
        <dbReference type="ARBA" id="ARBA00022741"/>
    </source>
</evidence>
<dbReference type="Proteomes" id="UP000242084">
    <property type="component" value="Chromosome 1"/>
</dbReference>
<dbReference type="InterPro" id="IPR006935">
    <property type="entry name" value="Helicase/UvrB_N"/>
</dbReference>
<dbReference type="AlphaFoldDB" id="A0A239ZXQ7"/>
<evidence type="ECO:0000259" key="5">
    <source>
        <dbReference type="PROSITE" id="PS51194"/>
    </source>
</evidence>
<dbReference type="PROSITE" id="PS51192">
    <property type="entry name" value="HELICASE_ATP_BIND_1"/>
    <property type="match status" value="1"/>
</dbReference>
<evidence type="ECO:0000259" key="4">
    <source>
        <dbReference type="PROSITE" id="PS51192"/>
    </source>
</evidence>
<dbReference type="PANTHER" id="PTHR30580">
    <property type="entry name" value="PRIMOSOMAL PROTEIN N"/>
    <property type="match status" value="1"/>
</dbReference>
<name>A0A239ZXQ7_9STAP</name>
<dbReference type="OrthoDB" id="2077914at2"/>
<dbReference type="SMART" id="SM00490">
    <property type="entry name" value="HELICc"/>
    <property type="match status" value="1"/>
</dbReference>
<keyword evidence="7" id="KW-1185">Reference proteome</keyword>
<dbReference type="SMART" id="SM00487">
    <property type="entry name" value="DEXDc"/>
    <property type="match status" value="1"/>
</dbReference>
<evidence type="ECO:0000256" key="2">
    <source>
        <dbReference type="ARBA" id="ARBA00022840"/>
    </source>
</evidence>
<evidence type="ECO:0000313" key="6">
    <source>
        <dbReference type="EMBL" id="SNV75855.1"/>
    </source>
</evidence>
<dbReference type="PROSITE" id="PS51194">
    <property type="entry name" value="HELICASE_CTER"/>
    <property type="match status" value="1"/>
</dbReference>
<keyword evidence="2" id="KW-0067">ATP-binding</keyword>
<dbReference type="GO" id="GO:0005524">
    <property type="term" value="F:ATP binding"/>
    <property type="evidence" value="ECO:0007669"/>
    <property type="project" value="UniProtKB-KW"/>
</dbReference>
<dbReference type="Pfam" id="PF04851">
    <property type="entry name" value="ResIII"/>
    <property type="match status" value="1"/>
</dbReference>
<keyword evidence="6" id="KW-0378">Hydrolase</keyword>
<dbReference type="SUPFAM" id="SSF52540">
    <property type="entry name" value="P-loop containing nucleoside triphosphate hydrolases"/>
    <property type="match status" value="1"/>
</dbReference>
<keyword evidence="1" id="KW-0547">Nucleotide-binding</keyword>
<dbReference type="GO" id="GO:0006302">
    <property type="term" value="P:double-strand break repair"/>
    <property type="evidence" value="ECO:0007669"/>
    <property type="project" value="TreeGrafter"/>
</dbReference>
<protein>
    <submittedName>
        <fullName evidence="6">Putative ATP-dependent helicase</fullName>
        <ecNumber evidence="6">3.6.4.-</ecNumber>
    </submittedName>
</protein>
<sequence>MKYYGRICHNLESITTEKILKKIPGVMFQNRKYVCNQCTNKDQSLFMKYYCHHCHKMTVYCRYCINLGKVQSCKDIYVIESHHERTKGFYNLTFELSEQQLMASSKVCDAIIQYKNLLLYAVTGAGKTEMIFEGISKARQRGDNVAIVSPRVDVVKEVYLRLKEAFEDEDIDLMYEGQFAEFNSTFVVSTVHQLMRYENHFDVVIVDEVDAFPLEMDNQLMTTIRKASSKQSSHIYLTATPNQALRSLFKTSDIIQLPARYHKHPLPVPVFIYNKIKETKLNHKFLKTLKLQIEQGRKTFVFFHDIEYMKTVYAIYKYHFARIEFVSSIDELRHEKVKLLRENKIDIIFTTTILERGITLSNLDVIIVRSDMFTSSAIIQIAGRVGRKVKQPDGKVMCYHNGITKNMIRAKHEIIQMNNLAKQKGWLI</sequence>
<dbReference type="InterPro" id="IPR001650">
    <property type="entry name" value="Helicase_C-like"/>
</dbReference>
<dbReference type="RefSeq" id="WP_103268483.1">
    <property type="nucleotide sequence ID" value="NZ_BMDM01000001.1"/>
</dbReference>
<keyword evidence="6" id="KW-0347">Helicase</keyword>
<dbReference type="InterPro" id="IPR027417">
    <property type="entry name" value="P-loop_NTPase"/>
</dbReference>
<dbReference type="InterPro" id="IPR014001">
    <property type="entry name" value="Helicase_ATP-bd"/>
</dbReference>
<dbReference type="GO" id="GO:0006270">
    <property type="term" value="P:DNA replication initiation"/>
    <property type="evidence" value="ECO:0007669"/>
    <property type="project" value="TreeGrafter"/>
</dbReference>
<dbReference type="Pfam" id="PF00271">
    <property type="entry name" value="Helicase_C"/>
    <property type="match status" value="1"/>
</dbReference>
<dbReference type="GO" id="GO:0003677">
    <property type="term" value="F:DNA binding"/>
    <property type="evidence" value="ECO:0007669"/>
    <property type="project" value="UniProtKB-KW"/>
</dbReference>
<dbReference type="Gene3D" id="3.40.50.300">
    <property type="entry name" value="P-loop containing nucleotide triphosphate hydrolases"/>
    <property type="match status" value="2"/>
</dbReference>
<dbReference type="GO" id="GO:0043138">
    <property type="term" value="F:3'-5' DNA helicase activity"/>
    <property type="evidence" value="ECO:0007669"/>
    <property type="project" value="TreeGrafter"/>
</dbReference>
<dbReference type="EMBL" id="LT906462">
    <property type="protein sequence ID" value="SNV75855.1"/>
    <property type="molecule type" value="Genomic_DNA"/>
</dbReference>
<reference evidence="6 7" key="1">
    <citation type="submission" date="2017-06" db="EMBL/GenBank/DDBJ databases">
        <authorList>
            <consortium name="Pathogen Informatics"/>
        </authorList>
    </citation>
    <scope>NUCLEOTIDE SEQUENCE [LARGE SCALE GENOMIC DNA]</scope>
    <source>
        <strain evidence="6 7">NCTC13839</strain>
    </source>
</reference>
<dbReference type="EC" id="3.6.4.-" evidence="6"/>
<feature type="domain" description="Helicase C-terminal" evidence="5">
    <location>
        <begin position="285"/>
        <end position="428"/>
    </location>
</feature>
<dbReference type="PANTHER" id="PTHR30580:SF1">
    <property type="entry name" value="COMF OPERON PROTEIN 1"/>
    <property type="match status" value="1"/>
</dbReference>
<accession>A0A239ZXQ7</accession>
<dbReference type="GO" id="GO:0006310">
    <property type="term" value="P:DNA recombination"/>
    <property type="evidence" value="ECO:0007669"/>
    <property type="project" value="TreeGrafter"/>
</dbReference>
<dbReference type="GO" id="GO:0016787">
    <property type="term" value="F:hydrolase activity"/>
    <property type="evidence" value="ECO:0007669"/>
    <property type="project" value="UniProtKB-KW"/>
</dbReference>
<evidence type="ECO:0000313" key="7">
    <source>
        <dbReference type="Proteomes" id="UP000242084"/>
    </source>
</evidence>
<evidence type="ECO:0000256" key="3">
    <source>
        <dbReference type="ARBA" id="ARBA00023125"/>
    </source>
</evidence>
<organism evidence="6 7">
    <name type="scientific">Mammaliicoccus stepanovicii</name>
    <dbReference type="NCBI Taxonomy" id="643214"/>
    <lineage>
        <taxon>Bacteria</taxon>
        <taxon>Bacillati</taxon>
        <taxon>Bacillota</taxon>
        <taxon>Bacilli</taxon>
        <taxon>Bacillales</taxon>
        <taxon>Staphylococcaceae</taxon>
        <taxon>Mammaliicoccus</taxon>
    </lineage>
</organism>